<dbReference type="EMBL" id="JAJJMA010290492">
    <property type="protein sequence ID" value="MCL7047204.1"/>
    <property type="molecule type" value="Genomic_DNA"/>
</dbReference>
<evidence type="ECO:0000313" key="2">
    <source>
        <dbReference type="Proteomes" id="UP001177140"/>
    </source>
</evidence>
<name>A0AA42B115_PAPNU</name>
<accession>A0AA42B115</accession>
<dbReference type="AlphaFoldDB" id="A0AA42B115"/>
<reference evidence="1" key="1">
    <citation type="submission" date="2022-03" db="EMBL/GenBank/DDBJ databases">
        <title>A functionally conserved STORR gene fusion in Papaver species that diverged 16.8 million years ago.</title>
        <authorList>
            <person name="Catania T."/>
        </authorList>
    </citation>
    <scope>NUCLEOTIDE SEQUENCE</scope>
    <source>
        <strain evidence="1">S-191538</strain>
    </source>
</reference>
<protein>
    <submittedName>
        <fullName evidence="1">Uncharacterized protein</fullName>
    </submittedName>
</protein>
<evidence type="ECO:0000313" key="1">
    <source>
        <dbReference type="EMBL" id="MCL7047204.1"/>
    </source>
</evidence>
<comment type="caution">
    <text evidence="1">The sequence shown here is derived from an EMBL/GenBank/DDBJ whole genome shotgun (WGS) entry which is preliminary data.</text>
</comment>
<dbReference type="Proteomes" id="UP001177140">
    <property type="component" value="Unassembled WGS sequence"/>
</dbReference>
<proteinExistence type="predicted"/>
<keyword evidence="2" id="KW-1185">Reference proteome</keyword>
<feature type="non-terminal residue" evidence="1">
    <location>
        <position position="76"/>
    </location>
</feature>
<organism evidence="1 2">
    <name type="scientific">Papaver nudicaule</name>
    <name type="common">Iceland poppy</name>
    <dbReference type="NCBI Taxonomy" id="74823"/>
    <lineage>
        <taxon>Eukaryota</taxon>
        <taxon>Viridiplantae</taxon>
        <taxon>Streptophyta</taxon>
        <taxon>Embryophyta</taxon>
        <taxon>Tracheophyta</taxon>
        <taxon>Spermatophyta</taxon>
        <taxon>Magnoliopsida</taxon>
        <taxon>Ranunculales</taxon>
        <taxon>Papaveraceae</taxon>
        <taxon>Papaveroideae</taxon>
        <taxon>Papaver</taxon>
    </lineage>
</organism>
<sequence length="76" mass="8656">MGRGPGKMPFLHDLEPGQRLPVEVDMDLLCPVGDNETFLTKFISYLAKDGNKLPLTVHDWKYMDAKLIENVILEIK</sequence>
<gene>
    <name evidence="1" type="ORF">MKW94_021379</name>
</gene>